<dbReference type="Proteomes" id="UP000192582">
    <property type="component" value="Unassembled WGS sequence"/>
</dbReference>
<reference evidence="1 2" key="1">
    <citation type="submission" date="2017-04" db="EMBL/GenBank/DDBJ databases">
        <authorList>
            <person name="Afonso C.L."/>
            <person name="Miller P.J."/>
            <person name="Scott M.A."/>
            <person name="Spackman E."/>
            <person name="Goraichik I."/>
            <person name="Dimitrov K.M."/>
            <person name="Suarez D.L."/>
            <person name="Swayne D.E."/>
        </authorList>
    </citation>
    <scope>NUCLEOTIDE SEQUENCE [LARGE SCALE GENOMIC DNA]</scope>
    <source>
        <strain evidence="1 2">KR-140</strain>
    </source>
</reference>
<proteinExistence type="predicted"/>
<keyword evidence="2" id="KW-1185">Reference proteome</keyword>
<gene>
    <name evidence="1" type="ORF">SAMN00790413_06242</name>
</gene>
<name>A0A1W1VUA9_9DEIO</name>
<evidence type="ECO:0000313" key="1">
    <source>
        <dbReference type="EMBL" id="SMB96957.1"/>
    </source>
</evidence>
<dbReference type="RefSeq" id="WP_139807127.1">
    <property type="nucleotide sequence ID" value="NZ_FWWU01000010.1"/>
</dbReference>
<sequence>MTPSAYKEVTRHDRRSCLPMAADPEPYREAFSATAGVIRDFRWKVSGPSDQTDDIGTGFWGGPLALVKTFTDTVVAVDRAAQVGISLVVPDGPFTGGSTGKTITRVASLNRGLQDSAAG</sequence>
<dbReference type="EMBL" id="FWWU01000010">
    <property type="protein sequence ID" value="SMB96957.1"/>
    <property type="molecule type" value="Genomic_DNA"/>
</dbReference>
<dbReference type="AlphaFoldDB" id="A0A1W1VUA9"/>
<protein>
    <submittedName>
        <fullName evidence="1">Uncharacterized protein</fullName>
    </submittedName>
</protein>
<organism evidence="1 2">
    <name type="scientific">Deinococcus hopiensis KR-140</name>
    <dbReference type="NCBI Taxonomy" id="695939"/>
    <lineage>
        <taxon>Bacteria</taxon>
        <taxon>Thermotogati</taxon>
        <taxon>Deinococcota</taxon>
        <taxon>Deinococci</taxon>
        <taxon>Deinococcales</taxon>
        <taxon>Deinococcaceae</taxon>
        <taxon>Deinococcus</taxon>
    </lineage>
</organism>
<accession>A0A1W1VUA9</accession>
<evidence type="ECO:0000313" key="2">
    <source>
        <dbReference type="Proteomes" id="UP000192582"/>
    </source>
</evidence>